<dbReference type="Pfam" id="PF10825">
    <property type="entry name" value="DUF2752"/>
    <property type="match status" value="1"/>
</dbReference>
<organism evidence="2 3">
    <name type="scientific">Planctopirus limnophila (strain ATCC 43296 / DSM 3776 / IFAM 1008 / Mu 290)</name>
    <name type="common">Planctomyces limnophilus</name>
    <dbReference type="NCBI Taxonomy" id="521674"/>
    <lineage>
        <taxon>Bacteria</taxon>
        <taxon>Pseudomonadati</taxon>
        <taxon>Planctomycetota</taxon>
        <taxon>Planctomycetia</taxon>
        <taxon>Planctomycetales</taxon>
        <taxon>Planctomycetaceae</taxon>
        <taxon>Planctopirus</taxon>
    </lineage>
</organism>
<dbReference type="HOGENOM" id="CLU_1523793_0_0_0"/>
<keyword evidence="1" id="KW-1133">Transmembrane helix</keyword>
<name>D5SMJ2_PLAL2</name>
<evidence type="ECO:0000313" key="3">
    <source>
        <dbReference type="Proteomes" id="UP000002220"/>
    </source>
</evidence>
<feature type="transmembrane region" description="Helical" evidence="1">
    <location>
        <begin position="112"/>
        <end position="133"/>
    </location>
</feature>
<dbReference type="KEGG" id="plm:Plim_0059"/>
<dbReference type="STRING" id="521674.Plim_0059"/>
<feature type="transmembrane region" description="Helical" evidence="1">
    <location>
        <begin position="145"/>
        <end position="167"/>
    </location>
</feature>
<keyword evidence="1" id="KW-0812">Transmembrane</keyword>
<keyword evidence="3" id="KW-1185">Reference proteome</keyword>
<dbReference type="EMBL" id="CP001744">
    <property type="protein sequence ID" value="ADG65912.1"/>
    <property type="molecule type" value="Genomic_DNA"/>
</dbReference>
<keyword evidence="1" id="KW-0472">Membrane</keyword>
<dbReference type="AlphaFoldDB" id="D5SMJ2"/>
<evidence type="ECO:0008006" key="4">
    <source>
        <dbReference type="Google" id="ProtNLM"/>
    </source>
</evidence>
<sequence precursor="true">MRRHRRLSDWILLILAVGALLLAPWLIASEDLALQNPQPHLQDRLLVWIPAGLSTIVPDVVNTTDGQFYWPFPHACMSRRLFDIDCPGCGLTRSTIKTLQGQWLAGFKRHHWGWLAAFVLILQIPYRILSLSGSSLVRQPWQEPWLARCISWGIPLLALVITGEWILQKTISAFHT</sequence>
<proteinExistence type="predicted"/>
<dbReference type="Proteomes" id="UP000002220">
    <property type="component" value="Chromosome"/>
</dbReference>
<evidence type="ECO:0000313" key="2">
    <source>
        <dbReference type="EMBL" id="ADG65912.1"/>
    </source>
</evidence>
<dbReference type="eggNOG" id="ENOG5030VYE">
    <property type="taxonomic scope" value="Bacteria"/>
</dbReference>
<evidence type="ECO:0000256" key="1">
    <source>
        <dbReference type="SAM" id="Phobius"/>
    </source>
</evidence>
<protein>
    <recommendedName>
        <fullName evidence="4">DUF2752 domain-containing protein</fullName>
    </recommendedName>
</protein>
<reference evidence="2 3" key="1">
    <citation type="journal article" date="2010" name="Stand. Genomic Sci.">
        <title>Complete genome sequence of Planctomyces limnophilus type strain (Mu 290).</title>
        <authorList>
            <person name="Labutti K."/>
            <person name="Sikorski J."/>
            <person name="Schneider S."/>
            <person name="Nolan M."/>
            <person name="Lucas S."/>
            <person name="Glavina Del Rio T."/>
            <person name="Tice H."/>
            <person name="Cheng J.F."/>
            <person name="Goodwin L."/>
            <person name="Pitluck S."/>
            <person name="Liolios K."/>
            <person name="Ivanova N."/>
            <person name="Mavromatis K."/>
            <person name="Mikhailova N."/>
            <person name="Pati A."/>
            <person name="Chen A."/>
            <person name="Palaniappan K."/>
            <person name="Land M."/>
            <person name="Hauser L."/>
            <person name="Chang Y.J."/>
            <person name="Jeffries C.D."/>
            <person name="Tindall B.J."/>
            <person name="Rohde M."/>
            <person name="Goker M."/>
            <person name="Woyke T."/>
            <person name="Bristow J."/>
            <person name="Eisen J.A."/>
            <person name="Markowitz V."/>
            <person name="Hugenholtz P."/>
            <person name="Kyrpides N.C."/>
            <person name="Klenk H.P."/>
            <person name="Lapidus A."/>
        </authorList>
    </citation>
    <scope>NUCLEOTIDE SEQUENCE [LARGE SCALE GENOMIC DNA]</scope>
    <source>
        <strain evidence="3">ATCC 43296 / DSM 3776 / IFAM 1008 / 290</strain>
    </source>
</reference>
<accession>D5SMJ2</accession>
<gene>
    <name evidence="2" type="ordered locus">Plim_0059</name>
</gene>
<dbReference type="InterPro" id="IPR021215">
    <property type="entry name" value="DUF2752"/>
</dbReference>